<keyword evidence="2" id="KW-1185">Reference proteome</keyword>
<dbReference type="Proteomes" id="UP001517388">
    <property type="component" value="Unassembled WGS sequence"/>
</dbReference>
<gene>
    <name evidence="1" type="ORF">FJR39_21800</name>
</gene>
<proteinExistence type="predicted"/>
<comment type="caution">
    <text evidence="1">The sequence shown here is derived from an EMBL/GenBank/DDBJ whole genome shotgun (WGS) entry which is preliminary data.</text>
</comment>
<reference evidence="2" key="1">
    <citation type="journal article" date="2020" name="Toxins">
        <title>Phylogenomic Analysis of Secondary Metabolism in the Toxic Cyanobacterial Genera Anabaena, Dolichospermum and Aphanizomenon.</title>
        <authorList>
            <person name="Oesterholm J."/>
            <person name="Popin R.V."/>
            <person name="Fewer D.P."/>
            <person name="Sivonen K."/>
        </authorList>
    </citation>
    <scope>NUCLEOTIDE SEQUENCE [LARGE SCALE GENOMIC DNA]</scope>
    <source>
        <strain evidence="2">UHCC 0037</strain>
    </source>
</reference>
<accession>A0ACC7SB74</accession>
<evidence type="ECO:0000313" key="2">
    <source>
        <dbReference type="Proteomes" id="UP001517388"/>
    </source>
</evidence>
<dbReference type="EMBL" id="VILF01000006">
    <property type="protein sequence ID" value="MTJ45614.1"/>
    <property type="molecule type" value="Genomic_DNA"/>
</dbReference>
<protein>
    <submittedName>
        <fullName evidence="1">Uncharacterized protein</fullName>
    </submittedName>
</protein>
<organism evidence="1 2">
    <name type="scientific">Dolichospermum flos-aquae UHCC 0037</name>
    <dbReference type="NCBI Taxonomy" id="2590026"/>
    <lineage>
        <taxon>Bacteria</taxon>
        <taxon>Bacillati</taxon>
        <taxon>Cyanobacteriota</taxon>
        <taxon>Cyanophyceae</taxon>
        <taxon>Nostocales</taxon>
        <taxon>Aphanizomenonaceae</taxon>
        <taxon>Dolichospermum</taxon>
    </lineage>
</organism>
<evidence type="ECO:0000313" key="1">
    <source>
        <dbReference type="EMBL" id="MTJ45614.1"/>
    </source>
</evidence>
<name>A0ACC7SB74_DOLFA</name>
<sequence>MIKKIYNLLLVSRFLTSVLTITVPIMGGLTVLNYLSFLDFLSLGSVGFCFHLFGFTLNDILDLKIDKNAPSRKSSPLVTGKVQLWEAWIFTLIQIPIMLVIYYFIIQGSNTGLILLCVSIILGAIYDIWSKHGKVSKFLAELALATSIGMLCLVGSLSKAEQISLKSFIFSVSLTLLLLLLNSVPSGLKDLKTDFECGARSFVISAGSKMLDSDQMFIPKRLWIYSTFIQILIIIGLIVMTQLFSTSWQINILVILLTIYAALHLRMILSLKSFTRLRKSNPLLNGFYNYYAVSLFVLELMPFYLKIFYVLHISFLLVNPWYQGIRLFRNGYYLK</sequence>